<proteinExistence type="predicted"/>
<dbReference type="EMBL" id="BK015653">
    <property type="protein sequence ID" value="DAE18331.1"/>
    <property type="molecule type" value="Genomic_DNA"/>
</dbReference>
<sequence length="109" mass="12514">MSRLGKEMPAEYSDQFDELRQNRCETSFYKYGTAKDNFGEKLVNAIESHDMCIKKYLKTGNTEYLCDAANYLMFEFMYPQKDGAYFKATDSGESAGVAGTPINQLKEKW</sequence>
<organism evidence="1">
    <name type="scientific">Siphoviridae sp. cteHV32</name>
    <dbReference type="NCBI Taxonomy" id="2825588"/>
    <lineage>
        <taxon>Viruses</taxon>
        <taxon>Duplodnaviria</taxon>
        <taxon>Heunggongvirae</taxon>
        <taxon>Uroviricota</taxon>
        <taxon>Caudoviricetes</taxon>
    </lineage>
</organism>
<protein>
    <submittedName>
        <fullName evidence="1">Uncharacterized protein</fullName>
    </submittedName>
</protein>
<evidence type="ECO:0000313" key="1">
    <source>
        <dbReference type="EMBL" id="DAE18331.1"/>
    </source>
</evidence>
<reference evidence="1" key="1">
    <citation type="journal article" date="2021" name="Proc. Natl. Acad. Sci. U.S.A.">
        <title>A Catalog of Tens of Thousands of Viruses from Human Metagenomes Reveals Hidden Associations with Chronic Diseases.</title>
        <authorList>
            <person name="Tisza M.J."/>
            <person name="Buck C.B."/>
        </authorList>
    </citation>
    <scope>NUCLEOTIDE SEQUENCE</scope>
    <source>
        <strain evidence="1">CteHV32</strain>
    </source>
</reference>
<accession>A0A8S5QHJ5</accession>
<name>A0A8S5QHJ5_9CAUD</name>